<accession>A0A918USA2</accession>
<comment type="caution">
    <text evidence="6">The sequence shown here is derived from an EMBL/GenBank/DDBJ whole genome shotgun (WGS) entry which is preliminary data.</text>
</comment>
<name>A0A918USA2_9CAUL</name>
<dbReference type="NCBIfam" id="TIGR02018">
    <property type="entry name" value="his_ut_repres"/>
    <property type="match status" value="1"/>
</dbReference>
<keyword evidence="3" id="KW-0804">Transcription</keyword>
<dbReference type="InterPro" id="IPR036390">
    <property type="entry name" value="WH_DNA-bd_sf"/>
</dbReference>
<dbReference type="InterPro" id="IPR050679">
    <property type="entry name" value="Bact_HTH_transcr_reg"/>
</dbReference>
<sequence length="246" mass="27715">MTTDNPTADKRPLHLRIRQDIEAQINDGTLRPGHKIPFEHELMQAYGCARMTVNQALSALSAEGLIERRKRAGSFVKLPRVDSTVLDVPDIQIEVAARGETYRFELTSKTVRTASGPDEIELAGKGGRILHLTGVHYAAERPMGHEDRLINLGAVPEAEHADFSAQSPGHWLLEAVPWTQVENQISAINADADTARRLWGDRKMVCLMVERRTWRADERITTVRQIFDSKTYRLIARSTRDEVEKA</sequence>
<dbReference type="FunFam" id="1.10.10.10:FF:000079">
    <property type="entry name" value="GntR family transcriptional regulator"/>
    <property type="match status" value="1"/>
</dbReference>
<dbReference type="Pfam" id="PF00392">
    <property type="entry name" value="GntR"/>
    <property type="match status" value="1"/>
</dbReference>
<feature type="domain" description="HTH gntR-type" evidence="5">
    <location>
        <begin position="11"/>
        <end position="79"/>
    </location>
</feature>
<dbReference type="GO" id="GO:0003700">
    <property type="term" value="F:DNA-binding transcription factor activity"/>
    <property type="evidence" value="ECO:0007669"/>
    <property type="project" value="UniProtKB-UniRule"/>
</dbReference>
<dbReference type="PANTHER" id="PTHR44846:SF16">
    <property type="entry name" value="TRANSCRIPTIONAL REGULATOR PHNF-RELATED"/>
    <property type="match status" value="1"/>
</dbReference>
<reference evidence="6" key="1">
    <citation type="journal article" date="2014" name="Int. J. Syst. Evol. Microbiol.">
        <title>Complete genome sequence of Corynebacterium casei LMG S-19264T (=DSM 44701T), isolated from a smear-ripened cheese.</title>
        <authorList>
            <consortium name="US DOE Joint Genome Institute (JGI-PGF)"/>
            <person name="Walter F."/>
            <person name="Albersmeier A."/>
            <person name="Kalinowski J."/>
            <person name="Ruckert C."/>
        </authorList>
    </citation>
    <scope>NUCLEOTIDE SEQUENCE</scope>
    <source>
        <strain evidence="6">KCTC 32296</strain>
    </source>
</reference>
<dbReference type="CDD" id="cd07377">
    <property type="entry name" value="WHTH_GntR"/>
    <property type="match status" value="1"/>
</dbReference>
<dbReference type="Gene3D" id="3.40.1410.10">
    <property type="entry name" value="Chorismate lyase-like"/>
    <property type="match status" value="1"/>
</dbReference>
<proteinExistence type="predicted"/>
<dbReference type="PRINTS" id="PR00035">
    <property type="entry name" value="HTHGNTR"/>
</dbReference>
<gene>
    <name evidence="6" type="ORF">GCM10011273_16580</name>
</gene>
<dbReference type="InterPro" id="IPR010248">
    <property type="entry name" value="His_ut_repres"/>
</dbReference>
<dbReference type="SUPFAM" id="SSF64288">
    <property type="entry name" value="Chorismate lyase-like"/>
    <property type="match status" value="1"/>
</dbReference>
<dbReference type="InterPro" id="IPR036388">
    <property type="entry name" value="WH-like_DNA-bd_sf"/>
</dbReference>
<dbReference type="SMART" id="SM00345">
    <property type="entry name" value="HTH_GNTR"/>
    <property type="match status" value="1"/>
</dbReference>
<dbReference type="Pfam" id="PF07702">
    <property type="entry name" value="UTRA"/>
    <property type="match status" value="1"/>
</dbReference>
<evidence type="ECO:0000256" key="2">
    <source>
        <dbReference type="ARBA" id="ARBA00023125"/>
    </source>
</evidence>
<evidence type="ECO:0000259" key="5">
    <source>
        <dbReference type="PROSITE" id="PS50949"/>
    </source>
</evidence>
<evidence type="ECO:0000256" key="4">
    <source>
        <dbReference type="NCBIfam" id="TIGR02018"/>
    </source>
</evidence>
<evidence type="ECO:0000256" key="1">
    <source>
        <dbReference type="ARBA" id="ARBA00023015"/>
    </source>
</evidence>
<reference evidence="6" key="2">
    <citation type="submission" date="2020-09" db="EMBL/GenBank/DDBJ databases">
        <authorList>
            <person name="Sun Q."/>
            <person name="Kim S."/>
        </authorList>
    </citation>
    <scope>NUCLEOTIDE SEQUENCE</scope>
    <source>
        <strain evidence="6">KCTC 32296</strain>
    </source>
</reference>
<protein>
    <recommendedName>
        <fullName evidence="4">Histidine utilization repressor</fullName>
    </recommendedName>
</protein>
<evidence type="ECO:0000313" key="6">
    <source>
        <dbReference type="EMBL" id="GGZ30801.1"/>
    </source>
</evidence>
<evidence type="ECO:0000313" key="7">
    <source>
        <dbReference type="Proteomes" id="UP000662572"/>
    </source>
</evidence>
<dbReference type="GO" id="GO:0003677">
    <property type="term" value="F:DNA binding"/>
    <property type="evidence" value="ECO:0007669"/>
    <property type="project" value="UniProtKB-UniRule"/>
</dbReference>
<dbReference type="EMBL" id="BMZB01000001">
    <property type="protein sequence ID" value="GGZ30801.1"/>
    <property type="molecule type" value="Genomic_DNA"/>
</dbReference>
<keyword evidence="2" id="KW-0238">DNA-binding</keyword>
<dbReference type="RefSeq" id="WP_189485881.1">
    <property type="nucleotide sequence ID" value="NZ_BMZB01000001.1"/>
</dbReference>
<dbReference type="InterPro" id="IPR000524">
    <property type="entry name" value="Tscrpt_reg_HTH_GntR"/>
</dbReference>
<dbReference type="GO" id="GO:0045892">
    <property type="term" value="P:negative regulation of DNA-templated transcription"/>
    <property type="evidence" value="ECO:0007669"/>
    <property type="project" value="UniProtKB-UniRule"/>
</dbReference>
<organism evidence="6 7">
    <name type="scientific">Asticcacaulis endophyticus</name>
    <dbReference type="NCBI Taxonomy" id="1395890"/>
    <lineage>
        <taxon>Bacteria</taxon>
        <taxon>Pseudomonadati</taxon>
        <taxon>Pseudomonadota</taxon>
        <taxon>Alphaproteobacteria</taxon>
        <taxon>Caulobacterales</taxon>
        <taxon>Caulobacteraceae</taxon>
        <taxon>Asticcacaulis</taxon>
    </lineage>
</organism>
<dbReference type="InterPro" id="IPR028978">
    <property type="entry name" value="Chorismate_lyase_/UTRA_dom_sf"/>
</dbReference>
<dbReference type="PANTHER" id="PTHR44846">
    <property type="entry name" value="MANNOSYL-D-GLYCERATE TRANSPORT/METABOLISM SYSTEM REPRESSOR MNGR-RELATED"/>
    <property type="match status" value="1"/>
</dbReference>
<dbReference type="GO" id="GO:0006547">
    <property type="term" value="P:L-histidine metabolic process"/>
    <property type="evidence" value="ECO:0007669"/>
    <property type="project" value="UniProtKB-UniRule"/>
</dbReference>
<dbReference type="SMART" id="SM00866">
    <property type="entry name" value="UTRA"/>
    <property type="match status" value="1"/>
</dbReference>
<dbReference type="PROSITE" id="PS50949">
    <property type="entry name" value="HTH_GNTR"/>
    <property type="match status" value="1"/>
</dbReference>
<evidence type="ECO:0000256" key="3">
    <source>
        <dbReference type="ARBA" id="ARBA00023163"/>
    </source>
</evidence>
<keyword evidence="1" id="KW-0805">Transcription regulation</keyword>
<keyword evidence="7" id="KW-1185">Reference proteome</keyword>
<dbReference type="SUPFAM" id="SSF46785">
    <property type="entry name" value="Winged helix' DNA-binding domain"/>
    <property type="match status" value="1"/>
</dbReference>
<dbReference type="Gene3D" id="1.10.10.10">
    <property type="entry name" value="Winged helix-like DNA-binding domain superfamily/Winged helix DNA-binding domain"/>
    <property type="match status" value="1"/>
</dbReference>
<dbReference type="Proteomes" id="UP000662572">
    <property type="component" value="Unassembled WGS sequence"/>
</dbReference>
<dbReference type="AlphaFoldDB" id="A0A918USA2"/>
<dbReference type="InterPro" id="IPR011663">
    <property type="entry name" value="UTRA"/>
</dbReference>